<accession>I4YUS9</accession>
<evidence type="ECO:0008006" key="3">
    <source>
        <dbReference type="Google" id="ProtNLM"/>
    </source>
</evidence>
<dbReference type="EMBL" id="JH660645">
    <property type="protein sequence ID" value="EIM27721.1"/>
    <property type="molecule type" value="Genomic_DNA"/>
</dbReference>
<dbReference type="PATRIC" id="fig|864069.3.peg.4644"/>
<dbReference type="OrthoDB" id="7270972at2"/>
<dbReference type="STRING" id="864069.MicloDRAFT_00042940"/>
<dbReference type="eggNOG" id="COG3860">
    <property type="taxonomic scope" value="Bacteria"/>
</dbReference>
<dbReference type="AlphaFoldDB" id="I4YUS9"/>
<sequence length="111" mass="12712">MQGIDRKAAIAAYKEAKVVAGIYAVRCRTTGTCWLGRSPNLSKIQNRVWFTLRQGSHTCRSLQAEWRMHGPDAFVLEEIERLPEESSAYLRDRLLKERLAHWAERLGAEAL</sequence>
<name>I4YUS9_9HYPH</name>
<dbReference type="SUPFAM" id="SSF82771">
    <property type="entry name" value="GIY-YIG endonuclease"/>
    <property type="match status" value="1"/>
</dbReference>
<evidence type="ECO:0000313" key="2">
    <source>
        <dbReference type="Proteomes" id="UP000003947"/>
    </source>
</evidence>
<dbReference type="RefSeq" id="WP_009763771.1">
    <property type="nucleotide sequence ID" value="NZ_CP141048.1"/>
</dbReference>
<dbReference type="InterPro" id="IPR035901">
    <property type="entry name" value="GIY-YIG_endonuc_sf"/>
</dbReference>
<dbReference type="Gene3D" id="3.40.1440.10">
    <property type="entry name" value="GIY-YIG endonuclease"/>
    <property type="match status" value="1"/>
</dbReference>
<evidence type="ECO:0000313" key="1">
    <source>
        <dbReference type="EMBL" id="EIM27721.1"/>
    </source>
</evidence>
<proteinExistence type="predicted"/>
<dbReference type="HOGENOM" id="CLU_146070_0_1_5"/>
<organism evidence="1 2">
    <name type="scientific">Microvirga lotononidis</name>
    <dbReference type="NCBI Taxonomy" id="864069"/>
    <lineage>
        <taxon>Bacteria</taxon>
        <taxon>Pseudomonadati</taxon>
        <taxon>Pseudomonadota</taxon>
        <taxon>Alphaproteobacteria</taxon>
        <taxon>Hyphomicrobiales</taxon>
        <taxon>Methylobacteriaceae</taxon>
        <taxon>Microvirga</taxon>
    </lineage>
</organism>
<dbReference type="Proteomes" id="UP000003947">
    <property type="component" value="Unassembled WGS sequence"/>
</dbReference>
<protein>
    <recommendedName>
        <fullName evidence="3">GIY-YIG nuclease family protein</fullName>
    </recommendedName>
</protein>
<reference evidence="1 2" key="1">
    <citation type="submission" date="2012-02" db="EMBL/GenBank/DDBJ databases">
        <title>Improved High-Quality Draft sequence of Microvirga sp. WSM3557.</title>
        <authorList>
            <consortium name="US DOE Joint Genome Institute"/>
            <person name="Lucas S."/>
            <person name="Han J."/>
            <person name="Lapidus A."/>
            <person name="Cheng J.-F."/>
            <person name="Goodwin L."/>
            <person name="Pitluck S."/>
            <person name="Peters L."/>
            <person name="Zhang X."/>
            <person name="Detter J.C."/>
            <person name="Han C."/>
            <person name="Tapia R."/>
            <person name="Land M."/>
            <person name="Hauser L."/>
            <person name="Kyrpides N."/>
            <person name="Ivanova N."/>
            <person name="Pagani I."/>
            <person name="Brau L."/>
            <person name="Yates R."/>
            <person name="O'Hara G."/>
            <person name="Rui T."/>
            <person name="Howieson J."/>
            <person name="Reeve W."/>
            <person name="Woyke T."/>
        </authorList>
    </citation>
    <scope>NUCLEOTIDE SEQUENCE [LARGE SCALE GENOMIC DNA]</scope>
    <source>
        <strain evidence="1 2">WSM3557</strain>
    </source>
</reference>
<dbReference type="CDD" id="cd10451">
    <property type="entry name" value="GIY-YIG_LuxR_like"/>
    <property type="match status" value="1"/>
</dbReference>
<keyword evidence="2" id="KW-1185">Reference proteome</keyword>
<gene>
    <name evidence="1" type="ORF">MicloDRAFT_00042940</name>
</gene>